<evidence type="ECO:0000313" key="2">
    <source>
        <dbReference type="Proteomes" id="UP001176223"/>
    </source>
</evidence>
<evidence type="ECO:0000313" key="1">
    <source>
        <dbReference type="EMBL" id="MDL0147475.1"/>
    </source>
</evidence>
<comment type="caution">
    <text evidence="1">The sequence shown here is derived from an EMBL/GenBank/DDBJ whole genome shotgun (WGS) entry which is preliminary data.</text>
</comment>
<dbReference type="RefSeq" id="WP_270977857.1">
    <property type="nucleotide sequence ID" value="NZ_JANURS010000015.1"/>
</dbReference>
<name>A0ABT7I583_9BACT</name>
<gene>
    <name evidence="1" type="ORF">NYG95_07635</name>
</gene>
<accession>A0ABT7I583</accession>
<protein>
    <submittedName>
        <fullName evidence="1">Uncharacterized protein</fullName>
    </submittedName>
</protein>
<keyword evidence="2" id="KW-1185">Reference proteome</keyword>
<organism evidence="1 2">
    <name type="scientific">Campylobacter felis</name>
    <dbReference type="NCBI Taxonomy" id="2974565"/>
    <lineage>
        <taxon>Bacteria</taxon>
        <taxon>Pseudomonadati</taxon>
        <taxon>Campylobacterota</taxon>
        <taxon>Epsilonproteobacteria</taxon>
        <taxon>Campylobacterales</taxon>
        <taxon>Campylobacteraceae</taxon>
        <taxon>Campylobacter</taxon>
    </lineage>
</organism>
<dbReference type="Proteomes" id="UP001176223">
    <property type="component" value="Unassembled WGS sequence"/>
</dbReference>
<proteinExistence type="predicted"/>
<reference evidence="1" key="1">
    <citation type="submission" date="2022-08" db="EMBL/GenBank/DDBJ databases">
        <authorList>
            <person name="Wang H."/>
        </authorList>
    </citation>
    <scope>NUCLEOTIDE SEQUENCE</scope>
    <source>
        <strain evidence="1">XJK33-1</strain>
    </source>
</reference>
<dbReference type="EMBL" id="JANURU010000016">
    <property type="protein sequence ID" value="MDL0147475.1"/>
    <property type="molecule type" value="Genomic_DNA"/>
</dbReference>
<reference evidence="1" key="2">
    <citation type="journal article" date="2023" name="Microorganisms">
        <title>Isolation and Genomic Characteristics of Cat-Borne Campylobacter felis sp. nov. and Sheep-Borne Campylobacter ovis sp. nov.</title>
        <authorList>
            <person name="Wang H."/>
            <person name="Li Y."/>
            <person name="Gu Y."/>
            <person name="Zhou G."/>
            <person name="Chen X."/>
            <person name="Zhang X."/>
            <person name="Shao Z."/>
            <person name="Zhang J."/>
            <person name="Zhang M."/>
        </authorList>
    </citation>
    <scope>NUCLEOTIDE SEQUENCE</scope>
    <source>
        <strain evidence="1">XJK33-1</strain>
    </source>
</reference>
<sequence length="45" mass="5383">MSFYKITNLKSGLYKYINVEFLSRIDRLKIVLFYRASKNFKIGGF</sequence>